<dbReference type="CDD" id="cd04730">
    <property type="entry name" value="NPD_like"/>
    <property type="match status" value="1"/>
</dbReference>
<dbReference type="PANTHER" id="PTHR32332">
    <property type="entry name" value="2-NITROPROPANE DIOXYGENASE"/>
    <property type="match status" value="1"/>
</dbReference>
<evidence type="ECO:0000256" key="3">
    <source>
        <dbReference type="ARBA" id="ARBA00023002"/>
    </source>
</evidence>
<name>A0AAU9MJ73_9ASTR</name>
<evidence type="ECO:0000256" key="1">
    <source>
        <dbReference type="ARBA" id="ARBA00022630"/>
    </source>
</evidence>
<dbReference type="GO" id="GO:0018580">
    <property type="term" value="F:nitronate monooxygenase activity"/>
    <property type="evidence" value="ECO:0007669"/>
    <property type="project" value="InterPro"/>
</dbReference>
<evidence type="ECO:0000313" key="5">
    <source>
        <dbReference type="Proteomes" id="UP001157418"/>
    </source>
</evidence>
<accession>A0AAU9MJ73</accession>
<keyword evidence="2" id="KW-0288">FMN</keyword>
<protein>
    <recommendedName>
        <fullName evidence="6">Nitronate monooxygenase domain-containing protein</fullName>
    </recommendedName>
</protein>
<dbReference type="InterPro" id="IPR013785">
    <property type="entry name" value="Aldolase_TIM"/>
</dbReference>
<keyword evidence="5" id="KW-1185">Reference proteome</keyword>
<gene>
    <name evidence="4" type="ORF">LVIROSA_LOCUS13271</name>
</gene>
<dbReference type="InterPro" id="IPR004136">
    <property type="entry name" value="NMO"/>
</dbReference>
<dbReference type="Gene3D" id="3.20.20.70">
    <property type="entry name" value="Aldolase class I"/>
    <property type="match status" value="1"/>
</dbReference>
<keyword evidence="3" id="KW-0560">Oxidoreductase</keyword>
<evidence type="ECO:0000256" key="2">
    <source>
        <dbReference type="ARBA" id="ARBA00022643"/>
    </source>
</evidence>
<dbReference type="SUPFAM" id="SSF51412">
    <property type="entry name" value="Inosine monophosphate dehydrogenase (IMPDH)"/>
    <property type="match status" value="1"/>
</dbReference>
<dbReference type="AlphaFoldDB" id="A0AAU9MJ73"/>
<reference evidence="4 5" key="1">
    <citation type="submission" date="2022-01" db="EMBL/GenBank/DDBJ databases">
        <authorList>
            <person name="Xiong W."/>
            <person name="Schranz E."/>
        </authorList>
    </citation>
    <scope>NUCLEOTIDE SEQUENCE [LARGE SCALE GENOMIC DNA]</scope>
</reference>
<dbReference type="Pfam" id="PF03060">
    <property type="entry name" value="NMO"/>
    <property type="match status" value="2"/>
</dbReference>
<keyword evidence="1" id="KW-0285">Flavoprotein</keyword>
<comment type="caution">
    <text evidence="4">The sequence shown here is derived from an EMBL/GenBank/DDBJ whole genome shotgun (WGS) entry which is preliminary data.</text>
</comment>
<dbReference type="PANTHER" id="PTHR32332:SF20">
    <property type="entry name" value="2-NITROPROPANE DIOXYGENASE-LIKE PROTEIN"/>
    <property type="match status" value="1"/>
</dbReference>
<sequence>MRRHHIRRLLARWSPPTSVTSPARLSLPPDLLLPGATDIFSDYDHFAYKSHKVLNNFWRRAGGGVSIGFCLLWNWNANQDYYAPLGPDISGPELVAAVANAGAIGILRAPDWECPDYLRELIRKTRTLTDKPFGVGIVLAFPHKENLKIILEEKVAILQLYWGEVTQDIVLEAHEAGVKVVPQIGSFEEAKRAADVGVDAIIVQGHEAGGHVIGHEATIALVPRVVDLVSSRGIPVIAAGGIVDERGYVAALALGAQGVCLGTRFLATEESFAHPIYKRKLVEMNETEYTDVFGRARWPGAPQRVLKTPFFMEWRNLPSHENEANQPVIGHTTIHGVEKEIRQFAGTVPNKTTKGDIESMVMYAGEGVGLIHEILPAAQVVNRLVEGAQILIQQPFTS</sequence>
<dbReference type="EMBL" id="CAKMRJ010002223">
    <property type="protein sequence ID" value="CAH1426179.1"/>
    <property type="molecule type" value="Genomic_DNA"/>
</dbReference>
<organism evidence="4 5">
    <name type="scientific">Lactuca virosa</name>
    <dbReference type="NCBI Taxonomy" id="75947"/>
    <lineage>
        <taxon>Eukaryota</taxon>
        <taxon>Viridiplantae</taxon>
        <taxon>Streptophyta</taxon>
        <taxon>Embryophyta</taxon>
        <taxon>Tracheophyta</taxon>
        <taxon>Spermatophyta</taxon>
        <taxon>Magnoliopsida</taxon>
        <taxon>eudicotyledons</taxon>
        <taxon>Gunneridae</taxon>
        <taxon>Pentapetalae</taxon>
        <taxon>asterids</taxon>
        <taxon>campanulids</taxon>
        <taxon>Asterales</taxon>
        <taxon>Asteraceae</taxon>
        <taxon>Cichorioideae</taxon>
        <taxon>Cichorieae</taxon>
        <taxon>Lactucinae</taxon>
        <taxon>Lactuca</taxon>
    </lineage>
</organism>
<proteinExistence type="predicted"/>
<evidence type="ECO:0000313" key="4">
    <source>
        <dbReference type="EMBL" id="CAH1426179.1"/>
    </source>
</evidence>
<evidence type="ECO:0008006" key="6">
    <source>
        <dbReference type="Google" id="ProtNLM"/>
    </source>
</evidence>
<dbReference type="Proteomes" id="UP001157418">
    <property type="component" value="Unassembled WGS sequence"/>
</dbReference>